<dbReference type="InterPro" id="IPR036249">
    <property type="entry name" value="Thioredoxin-like_sf"/>
</dbReference>
<dbReference type="AlphaFoldDB" id="A0A6P1G970"/>
<accession>A0A6P1G970</accession>
<dbReference type="CDD" id="cd02947">
    <property type="entry name" value="TRX_family"/>
    <property type="match status" value="1"/>
</dbReference>
<dbReference type="KEGG" id="nef:GP480_00875"/>
<dbReference type="SUPFAM" id="SSF52833">
    <property type="entry name" value="Thioredoxin-like"/>
    <property type="match status" value="1"/>
</dbReference>
<organism evidence="2 3">
    <name type="scientific">Neorickettsia findlayensis</name>
    <dbReference type="NCBI Taxonomy" id="2686014"/>
    <lineage>
        <taxon>Bacteria</taxon>
        <taxon>Pseudomonadati</taxon>
        <taxon>Pseudomonadota</taxon>
        <taxon>Alphaproteobacteria</taxon>
        <taxon>Rickettsiales</taxon>
        <taxon>Anaplasmataceae</taxon>
        <taxon>Neorickettsia</taxon>
    </lineage>
</organism>
<sequence length="112" mass="12601">MDLITELSATDRVTLEEGQLGVVEFYLPTCKACNNFTPAYEQLAQENQDIRFYRMDVTSSEGKSPSQIWNVRAVPTVGIFTENISPDNELARMLGNKPQEAVKALLEKYKPS</sequence>
<dbReference type="RefSeq" id="WP_160095014.1">
    <property type="nucleotide sequence ID" value="NZ_CP047224.1"/>
</dbReference>
<dbReference type="Pfam" id="PF00085">
    <property type="entry name" value="Thioredoxin"/>
    <property type="match status" value="1"/>
</dbReference>
<evidence type="ECO:0000259" key="1">
    <source>
        <dbReference type="PROSITE" id="PS51352"/>
    </source>
</evidence>
<dbReference type="EMBL" id="CP047224">
    <property type="protein sequence ID" value="QHD65017.1"/>
    <property type="molecule type" value="Genomic_DNA"/>
</dbReference>
<dbReference type="Proteomes" id="UP000464912">
    <property type="component" value="Chromosome"/>
</dbReference>
<evidence type="ECO:0000313" key="3">
    <source>
        <dbReference type="Proteomes" id="UP000464912"/>
    </source>
</evidence>
<protein>
    <submittedName>
        <fullName evidence="2">Thioredoxin</fullName>
    </submittedName>
</protein>
<proteinExistence type="predicted"/>
<keyword evidence="3" id="KW-1185">Reference proteome</keyword>
<name>A0A6P1G970_9RICK</name>
<dbReference type="PROSITE" id="PS51352">
    <property type="entry name" value="THIOREDOXIN_2"/>
    <property type="match status" value="1"/>
</dbReference>
<reference evidence="2 3" key="1">
    <citation type="journal article" date="2020" name="MBio">
        <title>Erratum for Teymournejad et al., 'Isolation and Molecular Analysis of a Novel Neorickettsia Species That Causes Potomac Horse Fever'.</title>
        <authorList>
            <person name="Teymournejad O."/>
            <person name="Lin M."/>
            <person name="Bekebrede H."/>
            <person name="Kamr A."/>
            <person name="Toribio R.E."/>
            <person name="Arroyo L.G."/>
            <person name="Baird J.D."/>
            <person name="Rikihisa Y."/>
        </authorList>
    </citation>
    <scope>NUCLEOTIDE SEQUENCE [LARGE SCALE GENOMIC DNA]</scope>
    <source>
        <strain evidence="2 3">Fin17</strain>
    </source>
</reference>
<dbReference type="Gene3D" id="3.40.30.10">
    <property type="entry name" value="Glutaredoxin"/>
    <property type="match status" value="1"/>
</dbReference>
<dbReference type="InterPro" id="IPR013766">
    <property type="entry name" value="Thioredoxin_domain"/>
</dbReference>
<reference evidence="2 3" key="2">
    <citation type="journal article" date="2020" name="MBio">
        <title>Isolation and Molecular Analysis of a Novel Neorickettsia Species That Causes Potomac Horse Fever.</title>
        <authorList>
            <person name="Teymournejad O."/>
            <person name="Lin M."/>
            <person name="Bekebrede H."/>
            <person name="Kamr A."/>
            <person name="Toribio R.E."/>
            <person name="Arroyo L.G."/>
            <person name="Baird J.D."/>
            <person name="Rikihisa Y."/>
        </authorList>
    </citation>
    <scope>NUCLEOTIDE SEQUENCE [LARGE SCALE GENOMIC DNA]</scope>
    <source>
        <strain evidence="2 3">Fin17</strain>
    </source>
</reference>
<evidence type="ECO:0000313" key="2">
    <source>
        <dbReference type="EMBL" id="QHD65017.1"/>
    </source>
</evidence>
<feature type="domain" description="Thioredoxin" evidence="1">
    <location>
        <begin position="1"/>
        <end position="111"/>
    </location>
</feature>
<gene>
    <name evidence="2" type="ORF">GP480_00875</name>
</gene>